<accession>A0AAV0D356</accession>
<keyword evidence="4 8" id="KW-0812">Transmembrane</keyword>
<feature type="transmembrane region" description="Helical" evidence="8">
    <location>
        <begin position="468"/>
        <end position="487"/>
    </location>
</feature>
<feature type="transmembrane region" description="Helical" evidence="8">
    <location>
        <begin position="205"/>
        <end position="226"/>
    </location>
</feature>
<dbReference type="NCBIfam" id="TIGR00788">
    <property type="entry name" value="fbt"/>
    <property type="match status" value="1"/>
</dbReference>
<comment type="caution">
    <text evidence="9">The sequence shown here is derived from an EMBL/GenBank/DDBJ whole genome shotgun (WGS) entry which is preliminary data.</text>
</comment>
<evidence type="ECO:0000256" key="8">
    <source>
        <dbReference type="SAM" id="Phobius"/>
    </source>
</evidence>
<name>A0AAV0D356_9ASTE</name>
<feature type="transmembrane region" description="Helical" evidence="8">
    <location>
        <begin position="362"/>
        <end position="382"/>
    </location>
</feature>
<dbReference type="SUPFAM" id="SSF103473">
    <property type="entry name" value="MFS general substrate transporter"/>
    <property type="match status" value="1"/>
</dbReference>
<evidence type="ECO:0000313" key="9">
    <source>
        <dbReference type="EMBL" id="CAH9091734.1"/>
    </source>
</evidence>
<protein>
    <recommendedName>
        <fullName evidence="11">Biopterin transport-related protein BT1</fullName>
    </recommendedName>
</protein>
<evidence type="ECO:0000256" key="7">
    <source>
        <dbReference type="ARBA" id="ARBA00044504"/>
    </source>
</evidence>
<evidence type="ECO:0000256" key="3">
    <source>
        <dbReference type="ARBA" id="ARBA00022448"/>
    </source>
</evidence>
<dbReference type="AlphaFoldDB" id="A0AAV0D356"/>
<organism evidence="9 10">
    <name type="scientific">Cuscuta epithymum</name>
    <dbReference type="NCBI Taxonomy" id="186058"/>
    <lineage>
        <taxon>Eukaryota</taxon>
        <taxon>Viridiplantae</taxon>
        <taxon>Streptophyta</taxon>
        <taxon>Embryophyta</taxon>
        <taxon>Tracheophyta</taxon>
        <taxon>Spermatophyta</taxon>
        <taxon>Magnoliopsida</taxon>
        <taxon>eudicotyledons</taxon>
        <taxon>Gunneridae</taxon>
        <taxon>Pentapetalae</taxon>
        <taxon>asterids</taxon>
        <taxon>lamiids</taxon>
        <taxon>Solanales</taxon>
        <taxon>Convolvulaceae</taxon>
        <taxon>Cuscuteae</taxon>
        <taxon>Cuscuta</taxon>
        <taxon>Cuscuta subgen. Cuscuta</taxon>
    </lineage>
</organism>
<comment type="subcellular location">
    <subcellularLocation>
        <location evidence="1">Membrane</location>
        <topology evidence="1">Multi-pass membrane protein</topology>
    </subcellularLocation>
</comment>
<keyword evidence="5 8" id="KW-1133">Transmembrane helix</keyword>
<dbReference type="InterPro" id="IPR036259">
    <property type="entry name" value="MFS_trans_sf"/>
</dbReference>
<dbReference type="Proteomes" id="UP001152523">
    <property type="component" value="Unassembled WGS sequence"/>
</dbReference>
<dbReference type="PANTHER" id="PTHR31585:SF12">
    <property type="entry name" value="FOLATE-BIOPTERIN TRANSPORTER 9, CHLOROPLASTIC-RELATED"/>
    <property type="match status" value="1"/>
</dbReference>
<proteinExistence type="inferred from homology"/>
<dbReference type="PANTHER" id="PTHR31585">
    <property type="entry name" value="FOLATE-BIOPTERIN TRANSPORTER 1, CHLOROPLASTIC"/>
    <property type="match status" value="1"/>
</dbReference>
<reference evidence="9" key="1">
    <citation type="submission" date="2022-07" db="EMBL/GenBank/DDBJ databases">
        <authorList>
            <person name="Macas J."/>
            <person name="Novak P."/>
            <person name="Neumann P."/>
        </authorList>
    </citation>
    <scope>NUCLEOTIDE SEQUENCE</scope>
</reference>
<feature type="transmembrane region" description="Helical" evidence="8">
    <location>
        <begin position="233"/>
        <end position="252"/>
    </location>
</feature>
<evidence type="ECO:0000313" key="10">
    <source>
        <dbReference type="Proteomes" id="UP001152523"/>
    </source>
</evidence>
<evidence type="ECO:0000256" key="1">
    <source>
        <dbReference type="ARBA" id="ARBA00004141"/>
    </source>
</evidence>
<feature type="transmembrane region" description="Helical" evidence="8">
    <location>
        <begin position="300"/>
        <end position="320"/>
    </location>
</feature>
<feature type="transmembrane region" description="Helical" evidence="8">
    <location>
        <begin position="394"/>
        <end position="418"/>
    </location>
</feature>
<keyword evidence="6 8" id="KW-0472">Membrane</keyword>
<dbReference type="Gene3D" id="1.20.1250.20">
    <property type="entry name" value="MFS general substrate transporter like domains"/>
    <property type="match status" value="1"/>
</dbReference>
<evidence type="ECO:0000256" key="5">
    <source>
        <dbReference type="ARBA" id="ARBA00022989"/>
    </source>
</evidence>
<comment type="similarity">
    <text evidence="2">Belongs to the major facilitator superfamily. Folate-biopterin transporter (TC 2.A.71) family.</text>
</comment>
<evidence type="ECO:0000256" key="2">
    <source>
        <dbReference type="ARBA" id="ARBA00007015"/>
    </source>
</evidence>
<dbReference type="InterPro" id="IPR004324">
    <property type="entry name" value="FBT"/>
</dbReference>
<gene>
    <name evidence="9" type="ORF">CEPIT_LOCUS11825</name>
</gene>
<comment type="similarity">
    <text evidence="7">Belongs to the major facilitator superfamily. Phosphate:H(+) symporter (TC 2.A.1.9) family.</text>
</comment>
<keyword evidence="10" id="KW-1185">Reference proteome</keyword>
<dbReference type="GO" id="GO:0016020">
    <property type="term" value="C:membrane"/>
    <property type="evidence" value="ECO:0007669"/>
    <property type="project" value="UniProtKB-SubCell"/>
</dbReference>
<dbReference type="EMBL" id="CAMAPF010000069">
    <property type="protein sequence ID" value="CAH9091734.1"/>
    <property type="molecule type" value="Genomic_DNA"/>
</dbReference>
<sequence>MISVLVSNGHPLFSRNSKVLNNEKFPSLVHLSSISCSQKHKQLFRNPTLKCSKSEIASTKEERNGGRVEMMVLCGFGYWIQGFRLFPWLALNFHMAHGMKMNPSTLQFVQNSGNLPFVAKPLYGILSDALYIGGAHRLPYISIGAFLQALAWGQLALVSAASEGFVGLIACVLLSNLGASITEVAKDALVAEYGQQNRIPGLQSYAFMASAAGGILANSLGGYILLKTKQPKLMFLFFSALLAVQLVLSLAVREKTLGLPQPLKYAPGLTIREQSIARSIKKQYLDLMVCIREERIYHPLMWFVASTLIVPVLSGSVFCYQTQCLNLNPSTIGMSKVTGQLVLLSITVLYDRVWKDTPIKKLSSIIQILYAVSLLLDFMLVKQINLKMGISSEAFVLCFSGIAEVIATFKLLPFSILFARLAPLGCEGSLLSFLASAFYFSSIVSGYLGVGLASFLGITSGDYSSLPVGIIIQFMAALVPLGLLNFLPNSQSSTEKER</sequence>
<evidence type="ECO:0000256" key="6">
    <source>
        <dbReference type="ARBA" id="ARBA00023136"/>
    </source>
</evidence>
<keyword evidence="3" id="KW-0813">Transport</keyword>
<feature type="transmembrane region" description="Helical" evidence="8">
    <location>
        <begin position="430"/>
        <end position="456"/>
    </location>
</feature>
<evidence type="ECO:0008006" key="11">
    <source>
        <dbReference type="Google" id="ProtNLM"/>
    </source>
</evidence>
<dbReference type="Pfam" id="PF03092">
    <property type="entry name" value="BT1"/>
    <property type="match status" value="1"/>
</dbReference>
<dbReference type="InterPro" id="IPR039309">
    <property type="entry name" value="BT1"/>
</dbReference>
<evidence type="ECO:0000256" key="4">
    <source>
        <dbReference type="ARBA" id="ARBA00022692"/>
    </source>
</evidence>